<dbReference type="EC" id="2.1.1.197" evidence="3"/>
<dbReference type="GO" id="GO:0032259">
    <property type="term" value="P:methylation"/>
    <property type="evidence" value="ECO:0007669"/>
    <property type="project" value="UniProtKB-KW"/>
</dbReference>
<comment type="catalytic activity">
    <reaction evidence="1">
        <text>malonyl-[ACP] + S-adenosyl-L-methionine = malonyl-[ACP] methyl ester + S-adenosyl-L-homocysteine</text>
        <dbReference type="Rhea" id="RHEA:17105"/>
        <dbReference type="Rhea" id="RHEA-COMP:9623"/>
        <dbReference type="Rhea" id="RHEA-COMP:9954"/>
        <dbReference type="ChEBI" id="CHEBI:57856"/>
        <dbReference type="ChEBI" id="CHEBI:59789"/>
        <dbReference type="ChEBI" id="CHEBI:78449"/>
        <dbReference type="ChEBI" id="CHEBI:78845"/>
        <dbReference type="EC" id="2.1.1.197"/>
    </reaction>
</comment>
<evidence type="ECO:0000256" key="6">
    <source>
        <dbReference type="ARBA" id="ARBA00022691"/>
    </source>
</evidence>
<evidence type="ECO:0000256" key="2">
    <source>
        <dbReference type="ARBA" id="ARBA00004746"/>
    </source>
</evidence>
<dbReference type="CDD" id="cd02440">
    <property type="entry name" value="AdoMet_MTases"/>
    <property type="match status" value="1"/>
</dbReference>
<dbReference type="PANTHER" id="PTHR13090:SF1">
    <property type="entry name" value="ARGININE-HYDROXYLASE NDUFAF5, MITOCHONDRIAL"/>
    <property type="match status" value="1"/>
</dbReference>
<sequence>MKDKQVSDKHRIQKHFDAKAIQYESSAVLQRQVCEELLQRLDLTRLQPTVILDAGCGTGQGTQGLMQKYKKAKVLSLDLSPEMLRQTKAKGGWLRKPQLICADAEDIPLDDESVDLVFSNLMLQWCDYKKVFAEFKRVLKTDGLLMFSSFGPDTLNELRRSWAQVDNYAHVNDFVDMHDLGDELIFAGLAEPVMDMDMITLTYEKAISVMIDLKAIGANTILKKQGQQTAQNAADHSLDGQGLVTPSKLKCVIEYYEQYRKDGVIPASYEVVYGHAWKTKQRVTKIAQSEFSVSLDQIK</sequence>
<dbReference type="InterPro" id="IPR050602">
    <property type="entry name" value="Malonyl-ACP_OMT"/>
</dbReference>
<keyword evidence="7" id="KW-0093">Biotin biosynthesis</keyword>
<dbReference type="AlphaFoldDB" id="A0A3B0Y1B4"/>
<evidence type="ECO:0000256" key="5">
    <source>
        <dbReference type="ARBA" id="ARBA00022679"/>
    </source>
</evidence>
<dbReference type="SUPFAM" id="SSF53335">
    <property type="entry name" value="S-adenosyl-L-methionine-dependent methyltransferases"/>
    <property type="match status" value="1"/>
</dbReference>
<feature type="domain" description="Methyltransferase type 11" evidence="8">
    <location>
        <begin position="52"/>
        <end position="147"/>
    </location>
</feature>
<dbReference type="GO" id="GO:0102130">
    <property type="term" value="F:malonyl-CoA methyltransferase activity"/>
    <property type="evidence" value="ECO:0007669"/>
    <property type="project" value="UniProtKB-EC"/>
</dbReference>
<reference evidence="9" key="1">
    <citation type="submission" date="2018-06" db="EMBL/GenBank/DDBJ databases">
        <authorList>
            <person name="Zhirakovskaya E."/>
        </authorList>
    </citation>
    <scope>NUCLEOTIDE SEQUENCE</scope>
</reference>
<protein>
    <recommendedName>
        <fullName evidence="3">malonyl-[acyl-carrier protein] O-methyltransferase</fullName>
        <ecNumber evidence="3">2.1.1.197</ecNumber>
    </recommendedName>
</protein>
<evidence type="ECO:0000256" key="7">
    <source>
        <dbReference type="ARBA" id="ARBA00022756"/>
    </source>
</evidence>
<dbReference type="UniPathway" id="UPA00078"/>
<organism evidence="9">
    <name type="scientific">hydrothermal vent metagenome</name>
    <dbReference type="NCBI Taxonomy" id="652676"/>
    <lineage>
        <taxon>unclassified sequences</taxon>
        <taxon>metagenomes</taxon>
        <taxon>ecological metagenomes</taxon>
    </lineage>
</organism>
<keyword evidence="5 9" id="KW-0808">Transferase</keyword>
<dbReference type="PANTHER" id="PTHR13090">
    <property type="entry name" value="ARGININE-HYDROXYLASE NDUFAF5, MITOCHONDRIAL"/>
    <property type="match status" value="1"/>
</dbReference>
<comment type="pathway">
    <text evidence="2">Cofactor biosynthesis; biotin biosynthesis.</text>
</comment>
<dbReference type="Gene3D" id="3.40.50.150">
    <property type="entry name" value="Vaccinia Virus protein VP39"/>
    <property type="match status" value="1"/>
</dbReference>
<gene>
    <name evidence="9" type="ORF">MNBD_GAMMA09-2774</name>
</gene>
<dbReference type="GO" id="GO:0010340">
    <property type="term" value="F:carboxyl-O-methyltransferase activity"/>
    <property type="evidence" value="ECO:0007669"/>
    <property type="project" value="InterPro"/>
</dbReference>
<dbReference type="HAMAP" id="MF_00835">
    <property type="entry name" value="BioC"/>
    <property type="match status" value="1"/>
</dbReference>
<dbReference type="InterPro" id="IPR011814">
    <property type="entry name" value="BioC"/>
</dbReference>
<proteinExistence type="inferred from homology"/>
<accession>A0A3B0Y1B4</accession>
<dbReference type="InterPro" id="IPR029063">
    <property type="entry name" value="SAM-dependent_MTases_sf"/>
</dbReference>
<evidence type="ECO:0000313" key="9">
    <source>
        <dbReference type="EMBL" id="VAW69182.1"/>
    </source>
</evidence>
<dbReference type="Pfam" id="PF08241">
    <property type="entry name" value="Methyltransf_11"/>
    <property type="match status" value="1"/>
</dbReference>
<dbReference type="GO" id="GO:0008757">
    <property type="term" value="F:S-adenosylmethionine-dependent methyltransferase activity"/>
    <property type="evidence" value="ECO:0007669"/>
    <property type="project" value="InterPro"/>
</dbReference>
<name>A0A3B0Y1B4_9ZZZZ</name>
<keyword evidence="6" id="KW-0949">S-adenosyl-L-methionine</keyword>
<keyword evidence="4 9" id="KW-0489">Methyltransferase</keyword>
<dbReference type="NCBIfam" id="TIGR02072">
    <property type="entry name" value="BioC"/>
    <property type="match status" value="1"/>
</dbReference>
<evidence type="ECO:0000256" key="3">
    <source>
        <dbReference type="ARBA" id="ARBA00012327"/>
    </source>
</evidence>
<evidence type="ECO:0000259" key="8">
    <source>
        <dbReference type="Pfam" id="PF08241"/>
    </source>
</evidence>
<dbReference type="EMBL" id="UOFI01000148">
    <property type="protein sequence ID" value="VAW69182.1"/>
    <property type="molecule type" value="Genomic_DNA"/>
</dbReference>
<evidence type="ECO:0000256" key="4">
    <source>
        <dbReference type="ARBA" id="ARBA00022603"/>
    </source>
</evidence>
<dbReference type="InterPro" id="IPR013216">
    <property type="entry name" value="Methyltransf_11"/>
</dbReference>
<evidence type="ECO:0000256" key="1">
    <source>
        <dbReference type="ARBA" id="ARBA00000852"/>
    </source>
</evidence>
<dbReference type="GO" id="GO:0009102">
    <property type="term" value="P:biotin biosynthetic process"/>
    <property type="evidence" value="ECO:0007669"/>
    <property type="project" value="UniProtKB-UniPathway"/>
</dbReference>